<dbReference type="PANTHER" id="PTHR47017">
    <property type="entry name" value="ACYL-COA"/>
    <property type="match status" value="1"/>
</dbReference>
<protein>
    <submittedName>
        <fullName evidence="1">GNAT family N-acetyltransferase</fullName>
    </submittedName>
</protein>
<dbReference type="AlphaFoldDB" id="A0A368DQJ9"/>
<name>A0A368DQJ9_9PROT</name>
<accession>A0A368DQJ9</accession>
<dbReference type="PANTHER" id="PTHR47017:SF1">
    <property type="entry name" value="ACYL-COA"/>
    <property type="match status" value="1"/>
</dbReference>
<dbReference type="SUPFAM" id="SSF55729">
    <property type="entry name" value="Acyl-CoA N-acyltransferases (Nat)"/>
    <property type="match status" value="1"/>
</dbReference>
<dbReference type="Gene3D" id="3.40.630.30">
    <property type="match status" value="1"/>
</dbReference>
<evidence type="ECO:0000313" key="1">
    <source>
        <dbReference type="EMBL" id="RCL73485.1"/>
    </source>
</evidence>
<keyword evidence="1" id="KW-0808">Transferase</keyword>
<gene>
    <name evidence="1" type="ORF">DBW71_03125</name>
</gene>
<sequence>MHKICNSILEIQKSDYQTLINDNPFMKYDFLAALESSGCATERTGWVPNHILNINESGKMDSFTPAYLKYHSFGEFVFDHVWVDFYNQIKFKYYPKLLIAIPFTPVRSMKILNSGNRIFKNNQIIKNIKHFLDENNISSAHFNFIQGDEINHLQKENFIPRVSQQYIWKNNNYSTFDDFLNTLTSRKRKMINKERKSIKSSGISIEWVDGKSISEEQIDIFYTFYLDTCNRKWGNAYLNIDFFENIISNMPDNIMLMLAKKDTSTIGASLHLKSKNTLYGRYWGANGYYKFLHYELCYYQAIEFAIKYNLDSIEAGAGGSHKISRGYSPVITHSAHYFQNQDIHKVIDDYLSKESKYVNKEVDILSKLSPFK</sequence>
<dbReference type="Proteomes" id="UP000253570">
    <property type="component" value="Unassembled WGS sequence"/>
</dbReference>
<dbReference type="InterPro" id="IPR007434">
    <property type="entry name" value="FemAB-like"/>
</dbReference>
<organism evidence="1 2">
    <name type="scientific">PS1 clade bacterium</name>
    <dbReference type="NCBI Taxonomy" id="2175152"/>
    <lineage>
        <taxon>Bacteria</taxon>
        <taxon>Pseudomonadati</taxon>
        <taxon>Pseudomonadota</taxon>
        <taxon>Alphaproteobacteria</taxon>
        <taxon>PS1 clade</taxon>
    </lineage>
</organism>
<evidence type="ECO:0000313" key="2">
    <source>
        <dbReference type="Proteomes" id="UP000253570"/>
    </source>
</evidence>
<reference evidence="1 2" key="1">
    <citation type="journal article" date="2018" name="Microbiome">
        <title>Fine metagenomic profile of the Mediterranean stratified and mixed water columns revealed by assembly and recruitment.</title>
        <authorList>
            <person name="Haro-Moreno J.M."/>
            <person name="Lopez-Perez M."/>
            <person name="De La Torre J.R."/>
            <person name="Picazo A."/>
            <person name="Camacho A."/>
            <person name="Rodriguez-Valera F."/>
        </authorList>
    </citation>
    <scope>NUCLEOTIDE SEQUENCE [LARGE SCALE GENOMIC DNA]</scope>
    <source>
        <strain evidence="1">MED-G57</strain>
    </source>
</reference>
<proteinExistence type="predicted"/>
<comment type="caution">
    <text evidence="1">The sequence shown here is derived from an EMBL/GenBank/DDBJ whole genome shotgun (WGS) entry which is preliminary data.</text>
</comment>
<dbReference type="EMBL" id="QOQD01000006">
    <property type="protein sequence ID" value="RCL73485.1"/>
    <property type="molecule type" value="Genomic_DNA"/>
</dbReference>
<dbReference type="GO" id="GO:0016740">
    <property type="term" value="F:transferase activity"/>
    <property type="evidence" value="ECO:0007669"/>
    <property type="project" value="UniProtKB-KW"/>
</dbReference>
<dbReference type="Pfam" id="PF04339">
    <property type="entry name" value="FemAB_like"/>
    <property type="match status" value="1"/>
</dbReference>
<dbReference type="InterPro" id="IPR016181">
    <property type="entry name" value="Acyl_CoA_acyltransferase"/>
</dbReference>